<evidence type="ECO:0000256" key="2">
    <source>
        <dbReference type="ARBA" id="ARBA00022679"/>
    </source>
</evidence>
<organism evidence="6">
    <name type="scientific">uncultured Alphaproteobacteria bacterium</name>
    <dbReference type="NCBI Taxonomy" id="91750"/>
    <lineage>
        <taxon>Bacteria</taxon>
        <taxon>Pseudomonadati</taxon>
        <taxon>Pseudomonadota</taxon>
        <taxon>Alphaproteobacteria</taxon>
        <taxon>environmental samples</taxon>
    </lineage>
</organism>
<keyword evidence="4" id="KW-0472">Membrane</keyword>
<proteinExistence type="predicted"/>
<name>A0A212JTU1_9PROT</name>
<accession>A0A212JTU1</accession>
<dbReference type="InterPro" id="IPR002123">
    <property type="entry name" value="Plipid/glycerol_acylTrfase"/>
</dbReference>
<gene>
    <name evidence="6" type="ORF">KL86APRO_11648</name>
</gene>
<protein>
    <submittedName>
        <fullName evidence="6">1-acyl-sn-glycerol-3-phosphate acyltransferase</fullName>
    </submittedName>
</protein>
<evidence type="ECO:0000313" key="6">
    <source>
        <dbReference type="EMBL" id="SBW02842.1"/>
    </source>
</evidence>
<dbReference type="CDD" id="cd07989">
    <property type="entry name" value="LPLAT_AGPAT-like"/>
    <property type="match status" value="1"/>
</dbReference>
<evidence type="ECO:0000256" key="3">
    <source>
        <dbReference type="ARBA" id="ARBA00023315"/>
    </source>
</evidence>
<dbReference type="EMBL" id="FLUO01000001">
    <property type="protein sequence ID" value="SBW02842.1"/>
    <property type="molecule type" value="Genomic_DNA"/>
</dbReference>
<dbReference type="AlphaFoldDB" id="A0A212JTU1"/>
<dbReference type="GO" id="GO:0003841">
    <property type="term" value="F:1-acylglycerol-3-phosphate O-acyltransferase activity"/>
    <property type="evidence" value="ECO:0007669"/>
    <property type="project" value="TreeGrafter"/>
</dbReference>
<sequence>MVEVSRNPVADDAGIYEIRGRQPRPHVRRDRRGFFIVTLIRSAIFDVSYFVWTLLVSVALVPVLVLPRPCMVMGKRIWTGGIVFLGRWIMGIRYEVRGLEHLPKGPVILAVKHQSAWDTFFFDSVLPDAVYVLKKELLSIPFVGWHMRKTEMIALDRAAGVKSMHLLMQKARATLAAGRQIVIFPEGTRTAPGTSGRYMPGLAMLAAGVDAPVVPVALNSGLYWSRNAFLKRPGTIVVEFLPAMPKDLDRRVFLNELQSRIEMATRALEAEGRQALSAA</sequence>
<feature type="transmembrane region" description="Helical" evidence="4">
    <location>
        <begin position="34"/>
        <end position="65"/>
    </location>
</feature>
<keyword evidence="2 6" id="KW-0808">Transferase</keyword>
<dbReference type="GO" id="GO:0006654">
    <property type="term" value="P:phosphatidic acid biosynthetic process"/>
    <property type="evidence" value="ECO:0007669"/>
    <property type="project" value="TreeGrafter"/>
</dbReference>
<keyword evidence="3 6" id="KW-0012">Acyltransferase</keyword>
<evidence type="ECO:0000256" key="1">
    <source>
        <dbReference type="ARBA" id="ARBA00005189"/>
    </source>
</evidence>
<dbReference type="Pfam" id="PF01553">
    <property type="entry name" value="Acyltransferase"/>
    <property type="match status" value="1"/>
</dbReference>
<evidence type="ECO:0000259" key="5">
    <source>
        <dbReference type="SMART" id="SM00563"/>
    </source>
</evidence>
<reference evidence="6" key="1">
    <citation type="submission" date="2016-04" db="EMBL/GenBank/DDBJ databases">
        <authorList>
            <person name="Evans L.H."/>
            <person name="Alamgir A."/>
            <person name="Owens N."/>
            <person name="Weber N.D."/>
            <person name="Virtaneva K."/>
            <person name="Barbian K."/>
            <person name="Babar A."/>
            <person name="Rosenke K."/>
        </authorList>
    </citation>
    <scope>NUCLEOTIDE SEQUENCE</scope>
    <source>
        <strain evidence="6">86</strain>
    </source>
</reference>
<keyword evidence="4" id="KW-0812">Transmembrane</keyword>
<feature type="domain" description="Phospholipid/glycerol acyltransferase" evidence="5">
    <location>
        <begin position="107"/>
        <end position="221"/>
    </location>
</feature>
<dbReference type="PANTHER" id="PTHR10434">
    <property type="entry name" value="1-ACYL-SN-GLYCEROL-3-PHOSPHATE ACYLTRANSFERASE"/>
    <property type="match status" value="1"/>
</dbReference>
<keyword evidence="4" id="KW-1133">Transmembrane helix</keyword>
<evidence type="ECO:0000256" key="4">
    <source>
        <dbReference type="SAM" id="Phobius"/>
    </source>
</evidence>
<comment type="pathway">
    <text evidence="1">Lipid metabolism.</text>
</comment>
<dbReference type="SMART" id="SM00563">
    <property type="entry name" value="PlsC"/>
    <property type="match status" value="1"/>
</dbReference>
<dbReference type="PANTHER" id="PTHR10434:SF40">
    <property type="entry name" value="1-ACYL-SN-GLYCEROL-3-PHOSPHATE ACYLTRANSFERASE"/>
    <property type="match status" value="1"/>
</dbReference>
<dbReference type="SUPFAM" id="SSF69593">
    <property type="entry name" value="Glycerol-3-phosphate (1)-acyltransferase"/>
    <property type="match status" value="1"/>
</dbReference>